<feature type="transmembrane region" description="Helical" evidence="1">
    <location>
        <begin position="60"/>
        <end position="82"/>
    </location>
</feature>
<evidence type="ECO:0000313" key="2">
    <source>
        <dbReference type="EMBL" id="PXF49293.1"/>
    </source>
</evidence>
<dbReference type="Proteomes" id="UP000247409">
    <property type="component" value="Unassembled WGS sequence"/>
</dbReference>
<keyword evidence="3" id="KW-1185">Reference proteome</keyword>
<sequence>MVAMNVGSNITLSAISDGDSWINIVLAICVGAVVTILEVVAYETAFRGAYRTSSKLRMRYVWMCVANVLLFSVYTFIGATLFNGWAGGIEVARQDGAAMAGDCGGEWMELFVVCEYV</sequence>
<dbReference type="AlphaFoldDB" id="A0A2V3J4Q9"/>
<comment type="caution">
    <text evidence="2">The sequence shown here is derived from an EMBL/GenBank/DDBJ whole genome shotgun (WGS) entry which is preliminary data.</text>
</comment>
<accession>A0A2V3J4Q9</accession>
<reference evidence="2 3" key="1">
    <citation type="journal article" date="2018" name="Mol. Biol. Evol.">
        <title>Analysis of the draft genome of the red seaweed Gracilariopsis chorda provides insights into genome size evolution in Rhodophyta.</title>
        <authorList>
            <person name="Lee J."/>
            <person name="Yang E.C."/>
            <person name="Graf L."/>
            <person name="Yang J.H."/>
            <person name="Qiu H."/>
            <person name="Zel Zion U."/>
            <person name="Chan C.X."/>
            <person name="Stephens T.G."/>
            <person name="Weber A.P.M."/>
            <person name="Boo G.H."/>
            <person name="Boo S.M."/>
            <person name="Kim K.M."/>
            <person name="Shin Y."/>
            <person name="Jung M."/>
            <person name="Lee S.J."/>
            <person name="Yim H.S."/>
            <person name="Lee J.H."/>
            <person name="Bhattacharya D."/>
            <person name="Yoon H.S."/>
        </authorList>
    </citation>
    <scope>NUCLEOTIDE SEQUENCE [LARGE SCALE GENOMIC DNA]</scope>
    <source>
        <strain evidence="2 3">SKKU-2015</strain>
        <tissue evidence="2">Whole body</tissue>
    </source>
</reference>
<gene>
    <name evidence="2" type="ORF">BWQ96_00867</name>
</gene>
<name>A0A2V3J4Q9_9FLOR</name>
<organism evidence="2 3">
    <name type="scientific">Gracilariopsis chorda</name>
    <dbReference type="NCBI Taxonomy" id="448386"/>
    <lineage>
        <taxon>Eukaryota</taxon>
        <taxon>Rhodophyta</taxon>
        <taxon>Florideophyceae</taxon>
        <taxon>Rhodymeniophycidae</taxon>
        <taxon>Gracilariales</taxon>
        <taxon>Gracilariaceae</taxon>
        <taxon>Gracilariopsis</taxon>
    </lineage>
</organism>
<keyword evidence="1" id="KW-1133">Transmembrane helix</keyword>
<proteinExistence type="predicted"/>
<evidence type="ECO:0000256" key="1">
    <source>
        <dbReference type="SAM" id="Phobius"/>
    </source>
</evidence>
<dbReference type="EMBL" id="NBIV01000006">
    <property type="protein sequence ID" value="PXF49293.1"/>
    <property type="molecule type" value="Genomic_DNA"/>
</dbReference>
<keyword evidence="1" id="KW-0812">Transmembrane</keyword>
<feature type="transmembrane region" description="Helical" evidence="1">
    <location>
        <begin position="20"/>
        <end position="40"/>
    </location>
</feature>
<keyword evidence="1" id="KW-0472">Membrane</keyword>
<protein>
    <submittedName>
        <fullName evidence="2">Uncharacterized protein</fullName>
    </submittedName>
</protein>
<evidence type="ECO:0000313" key="3">
    <source>
        <dbReference type="Proteomes" id="UP000247409"/>
    </source>
</evidence>